<dbReference type="Proteomes" id="UP000256805">
    <property type="component" value="Unassembled WGS sequence"/>
</dbReference>
<evidence type="ECO:0000313" key="1">
    <source>
        <dbReference type="EMBL" id="SPR95960.1"/>
    </source>
</evidence>
<sequence>MSARPVMAATGRYKGDDQPVSMQCGIGSAAAGPVQARVDLGAAIALQRDAYCVALPAPDSLLRGASVSPHVAVSHRPVQPQPVRPSAGARTNSSHCFVNVCVLRAICITSLKSAGRAPYTAGWKSHAAACCKRPQRFLTKDSP</sequence>
<dbReference type="EMBL" id="OVTA01000001">
    <property type="protein sequence ID" value="SPR95960.1"/>
    <property type="molecule type" value="Genomic_DNA"/>
</dbReference>
<accession>A0A375IWN5</accession>
<organism evidence="1 2">
    <name type="scientific">Cupriavidus taiwanensis</name>
    <dbReference type="NCBI Taxonomy" id="164546"/>
    <lineage>
        <taxon>Bacteria</taxon>
        <taxon>Pseudomonadati</taxon>
        <taxon>Pseudomonadota</taxon>
        <taxon>Betaproteobacteria</taxon>
        <taxon>Burkholderiales</taxon>
        <taxon>Burkholderiaceae</taxon>
        <taxon>Cupriavidus</taxon>
    </lineage>
</organism>
<dbReference type="AlphaFoldDB" id="A0A375IWN5"/>
<name>A0A375IWN5_9BURK</name>
<protein>
    <submittedName>
        <fullName evidence="1">Uncharacterized protein</fullName>
    </submittedName>
</protein>
<evidence type="ECO:0000313" key="2">
    <source>
        <dbReference type="Proteomes" id="UP000256805"/>
    </source>
</evidence>
<gene>
    <name evidence="1" type="ORF">CBM2634_A10163</name>
</gene>
<proteinExistence type="predicted"/>
<reference evidence="1 2" key="1">
    <citation type="submission" date="2018-01" db="EMBL/GenBank/DDBJ databases">
        <authorList>
            <person name="Gaut B.S."/>
            <person name="Morton B.R."/>
            <person name="Clegg M.T."/>
            <person name="Duvall M.R."/>
        </authorList>
    </citation>
    <scope>NUCLEOTIDE SEQUENCE [LARGE SCALE GENOMIC DNA]</scope>
    <source>
        <strain evidence="1">Cupriavidus taiwanensis cmp 52</strain>
    </source>
</reference>